<name>A0A166NHH1_EXIGL</name>
<feature type="region of interest" description="Disordered" evidence="1">
    <location>
        <begin position="115"/>
        <end position="160"/>
    </location>
</feature>
<sequence>MRGNCSGSELSCIVRNDGAVAVYPPGVFAASELRRTSSRVVQVLWYLVNLGVNRVHGAQDNSQCCSAEHEGARGKNAVKHDVPIGQRSSAQKAYSQFEYTKLSLRKGALGARSGVRAGDFTTAGPTDGRPGIVNGRASTLSTTTGSGTARASSREASLVD</sequence>
<dbReference type="Proteomes" id="UP000077266">
    <property type="component" value="Unassembled WGS sequence"/>
</dbReference>
<evidence type="ECO:0000313" key="3">
    <source>
        <dbReference type="Proteomes" id="UP000077266"/>
    </source>
</evidence>
<protein>
    <submittedName>
        <fullName evidence="2">Uncharacterized protein</fullName>
    </submittedName>
</protein>
<accession>A0A166NHH1</accession>
<evidence type="ECO:0000256" key="1">
    <source>
        <dbReference type="SAM" id="MobiDB-lite"/>
    </source>
</evidence>
<evidence type="ECO:0000313" key="2">
    <source>
        <dbReference type="EMBL" id="KZV79168.1"/>
    </source>
</evidence>
<keyword evidence="3" id="KW-1185">Reference proteome</keyword>
<proteinExistence type="predicted"/>
<reference evidence="2 3" key="1">
    <citation type="journal article" date="2016" name="Mol. Biol. Evol.">
        <title>Comparative Genomics of Early-Diverging Mushroom-Forming Fungi Provides Insights into the Origins of Lignocellulose Decay Capabilities.</title>
        <authorList>
            <person name="Nagy L.G."/>
            <person name="Riley R."/>
            <person name="Tritt A."/>
            <person name="Adam C."/>
            <person name="Daum C."/>
            <person name="Floudas D."/>
            <person name="Sun H."/>
            <person name="Yadav J.S."/>
            <person name="Pangilinan J."/>
            <person name="Larsson K.H."/>
            <person name="Matsuura K."/>
            <person name="Barry K."/>
            <person name="Labutti K."/>
            <person name="Kuo R."/>
            <person name="Ohm R.A."/>
            <person name="Bhattacharya S.S."/>
            <person name="Shirouzu T."/>
            <person name="Yoshinaga Y."/>
            <person name="Martin F.M."/>
            <person name="Grigoriev I.V."/>
            <person name="Hibbett D.S."/>
        </authorList>
    </citation>
    <scope>NUCLEOTIDE SEQUENCE [LARGE SCALE GENOMIC DNA]</scope>
    <source>
        <strain evidence="2 3">HHB12029</strain>
    </source>
</reference>
<feature type="compositionally biased region" description="Low complexity" evidence="1">
    <location>
        <begin position="135"/>
        <end position="151"/>
    </location>
</feature>
<dbReference type="EMBL" id="KV426667">
    <property type="protein sequence ID" value="KZV79168.1"/>
    <property type="molecule type" value="Genomic_DNA"/>
</dbReference>
<dbReference type="AlphaFoldDB" id="A0A166NHH1"/>
<dbReference type="InParanoid" id="A0A166NHH1"/>
<organism evidence="2 3">
    <name type="scientific">Exidia glandulosa HHB12029</name>
    <dbReference type="NCBI Taxonomy" id="1314781"/>
    <lineage>
        <taxon>Eukaryota</taxon>
        <taxon>Fungi</taxon>
        <taxon>Dikarya</taxon>
        <taxon>Basidiomycota</taxon>
        <taxon>Agaricomycotina</taxon>
        <taxon>Agaricomycetes</taxon>
        <taxon>Auriculariales</taxon>
        <taxon>Exidiaceae</taxon>
        <taxon>Exidia</taxon>
    </lineage>
</organism>
<gene>
    <name evidence="2" type="ORF">EXIGLDRAFT_479246</name>
</gene>